<name>A0AAV7URK5_PLEWA</name>
<reference evidence="1" key="1">
    <citation type="journal article" date="2022" name="bioRxiv">
        <title>Sequencing and chromosome-scale assembly of the giantPleurodeles waltlgenome.</title>
        <authorList>
            <person name="Brown T."/>
            <person name="Elewa A."/>
            <person name="Iarovenko S."/>
            <person name="Subramanian E."/>
            <person name="Araus A.J."/>
            <person name="Petzold A."/>
            <person name="Susuki M."/>
            <person name="Suzuki K.-i.T."/>
            <person name="Hayashi T."/>
            <person name="Toyoda A."/>
            <person name="Oliveira C."/>
            <person name="Osipova E."/>
            <person name="Leigh N.D."/>
            <person name="Simon A."/>
            <person name="Yun M.H."/>
        </authorList>
    </citation>
    <scope>NUCLEOTIDE SEQUENCE</scope>
    <source>
        <strain evidence="1">20211129_DDA</strain>
        <tissue evidence="1">Liver</tissue>
    </source>
</reference>
<proteinExistence type="predicted"/>
<comment type="caution">
    <text evidence="1">The sequence shown here is derived from an EMBL/GenBank/DDBJ whole genome shotgun (WGS) entry which is preliminary data.</text>
</comment>
<keyword evidence="2" id="KW-1185">Reference proteome</keyword>
<evidence type="ECO:0000313" key="1">
    <source>
        <dbReference type="EMBL" id="KAJ1191662.1"/>
    </source>
</evidence>
<protein>
    <submittedName>
        <fullName evidence="1">Uncharacterized protein</fullName>
    </submittedName>
</protein>
<accession>A0AAV7URK5</accession>
<dbReference type="EMBL" id="JANPWB010000004">
    <property type="protein sequence ID" value="KAJ1191662.1"/>
    <property type="molecule type" value="Genomic_DNA"/>
</dbReference>
<evidence type="ECO:0000313" key="2">
    <source>
        <dbReference type="Proteomes" id="UP001066276"/>
    </source>
</evidence>
<gene>
    <name evidence="1" type="ORF">NDU88_000978</name>
</gene>
<sequence length="100" mass="10427">MGPSGRPDFAAAVRARNPRHACLLLAAALGGVLGHVAAAGSLITTPAFDPLVLKMITPPTQAKVVGIAESTAIDNMERCIEQLLITLLGCETFSELFVVE</sequence>
<organism evidence="1 2">
    <name type="scientific">Pleurodeles waltl</name>
    <name type="common">Iberian ribbed newt</name>
    <dbReference type="NCBI Taxonomy" id="8319"/>
    <lineage>
        <taxon>Eukaryota</taxon>
        <taxon>Metazoa</taxon>
        <taxon>Chordata</taxon>
        <taxon>Craniata</taxon>
        <taxon>Vertebrata</taxon>
        <taxon>Euteleostomi</taxon>
        <taxon>Amphibia</taxon>
        <taxon>Batrachia</taxon>
        <taxon>Caudata</taxon>
        <taxon>Salamandroidea</taxon>
        <taxon>Salamandridae</taxon>
        <taxon>Pleurodelinae</taxon>
        <taxon>Pleurodeles</taxon>
    </lineage>
</organism>
<dbReference type="Proteomes" id="UP001066276">
    <property type="component" value="Chromosome 2_2"/>
</dbReference>
<dbReference type="AlphaFoldDB" id="A0AAV7URK5"/>